<dbReference type="EC" id="2.7.1.21" evidence="2"/>
<evidence type="ECO:0000256" key="8">
    <source>
        <dbReference type="ARBA" id="ARBA00022833"/>
    </source>
</evidence>
<dbReference type="InterPro" id="IPR001267">
    <property type="entry name" value="Thymidine_kinase"/>
</dbReference>
<name>A0A6C0L725_9ZZZZ</name>
<dbReference type="InterPro" id="IPR027417">
    <property type="entry name" value="P-loop_NTPase"/>
</dbReference>
<keyword evidence="7" id="KW-0418">Kinase</keyword>
<keyword evidence="5" id="KW-0479">Metal-binding</keyword>
<evidence type="ECO:0000256" key="7">
    <source>
        <dbReference type="ARBA" id="ARBA00022777"/>
    </source>
</evidence>
<dbReference type="SUPFAM" id="SSF57716">
    <property type="entry name" value="Glucocorticoid receptor-like (DNA-binding domain)"/>
    <property type="match status" value="1"/>
</dbReference>
<dbReference type="GO" id="GO:0046872">
    <property type="term" value="F:metal ion binding"/>
    <property type="evidence" value="ECO:0007669"/>
    <property type="project" value="UniProtKB-KW"/>
</dbReference>
<dbReference type="GO" id="GO:0071897">
    <property type="term" value="P:DNA biosynthetic process"/>
    <property type="evidence" value="ECO:0007669"/>
    <property type="project" value="UniProtKB-KW"/>
</dbReference>
<keyword evidence="3" id="KW-0237">DNA synthesis</keyword>
<comment type="catalytic activity">
    <reaction evidence="10">
        <text>thymidine + ATP = dTMP + ADP + H(+)</text>
        <dbReference type="Rhea" id="RHEA:19129"/>
        <dbReference type="ChEBI" id="CHEBI:15378"/>
        <dbReference type="ChEBI" id="CHEBI:17748"/>
        <dbReference type="ChEBI" id="CHEBI:30616"/>
        <dbReference type="ChEBI" id="CHEBI:63528"/>
        <dbReference type="ChEBI" id="CHEBI:456216"/>
        <dbReference type="EC" id="2.7.1.21"/>
    </reaction>
</comment>
<keyword evidence="9" id="KW-0067">ATP-binding</keyword>
<evidence type="ECO:0000313" key="11">
    <source>
        <dbReference type="EMBL" id="QHU26749.1"/>
    </source>
</evidence>
<evidence type="ECO:0000256" key="6">
    <source>
        <dbReference type="ARBA" id="ARBA00022741"/>
    </source>
</evidence>
<evidence type="ECO:0000256" key="2">
    <source>
        <dbReference type="ARBA" id="ARBA00012118"/>
    </source>
</evidence>
<evidence type="ECO:0000256" key="4">
    <source>
        <dbReference type="ARBA" id="ARBA00022679"/>
    </source>
</evidence>
<dbReference type="GO" id="GO:0046104">
    <property type="term" value="P:thymidine metabolic process"/>
    <property type="evidence" value="ECO:0007669"/>
    <property type="project" value="TreeGrafter"/>
</dbReference>
<dbReference type="Gene3D" id="3.30.60.20">
    <property type="match status" value="1"/>
</dbReference>
<keyword evidence="6" id="KW-0547">Nucleotide-binding</keyword>
<proteinExistence type="inferred from homology"/>
<accession>A0A6C0L725</accession>
<keyword evidence="8" id="KW-0862">Zinc</keyword>
<evidence type="ECO:0000256" key="10">
    <source>
        <dbReference type="ARBA" id="ARBA00048254"/>
    </source>
</evidence>
<sequence length="196" mass="22445">MSGYLELIFGPMFSGKTTYLINTYNQCTRKGNNVFVINYSEDTRYGDKMLSSHDQVMIPCVFSKTLFATINSNDINSYDVVLINEGQFFEDLYESVIYLVEKLNKTVYICGLDGDFKRQKFGTILDLVPLSDKITKLRSKCEQCENPALFSHRITSEKTQVVIGVNNYVPLCRSCYVTENFTKIPFTDFEIALEAM</sequence>
<dbReference type="AlphaFoldDB" id="A0A6C0L725"/>
<protein>
    <recommendedName>
        <fullName evidence="2">thymidine kinase</fullName>
        <ecNumber evidence="2">2.7.1.21</ecNumber>
    </recommendedName>
</protein>
<comment type="similarity">
    <text evidence="1">Belongs to the thymidine kinase family.</text>
</comment>
<dbReference type="PANTHER" id="PTHR11441">
    <property type="entry name" value="THYMIDINE KINASE"/>
    <property type="match status" value="1"/>
</dbReference>
<reference evidence="11" key="1">
    <citation type="journal article" date="2020" name="Nature">
        <title>Giant virus diversity and host interactions through global metagenomics.</title>
        <authorList>
            <person name="Schulz F."/>
            <person name="Roux S."/>
            <person name="Paez-Espino D."/>
            <person name="Jungbluth S."/>
            <person name="Walsh D.A."/>
            <person name="Denef V.J."/>
            <person name="McMahon K.D."/>
            <person name="Konstantinidis K.T."/>
            <person name="Eloe-Fadrosh E.A."/>
            <person name="Kyrpides N.C."/>
            <person name="Woyke T."/>
        </authorList>
    </citation>
    <scope>NUCLEOTIDE SEQUENCE</scope>
    <source>
        <strain evidence="11">GVMAG-M-3300027759-42</strain>
    </source>
</reference>
<dbReference type="Pfam" id="PF00265">
    <property type="entry name" value="TK"/>
    <property type="match status" value="1"/>
</dbReference>
<dbReference type="PANTHER" id="PTHR11441:SF0">
    <property type="entry name" value="THYMIDINE KINASE, CYTOSOLIC"/>
    <property type="match status" value="1"/>
</dbReference>
<dbReference type="FunFam" id="3.40.50.300:FF:000948">
    <property type="entry name" value="Thymidine kinase"/>
    <property type="match status" value="1"/>
</dbReference>
<dbReference type="PIRSF" id="PIRSF035805">
    <property type="entry name" value="TK_cell"/>
    <property type="match status" value="1"/>
</dbReference>
<evidence type="ECO:0000256" key="9">
    <source>
        <dbReference type="ARBA" id="ARBA00022840"/>
    </source>
</evidence>
<keyword evidence="4" id="KW-0808">Transferase</keyword>
<evidence type="ECO:0000256" key="5">
    <source>
        <dbReference type="ARBA" id="ARBA00022723"/>
    </source>
</evidence>
<organism evidence="11">
    <name type="scientific">viral metagenome</name>
    <dbReference type="NCBI Taxonomy" id="1070528"/>
    <lineage>
        <taxon>unclassified sequences</taxon>
        <taxon>metagenomes</taxon>
        <taxon>organismal metagenomes</taxon>
    </lineage>
</organism>
<dbReference type="Gene3D" id="3.40.50.300">
    <property type="entry name" value="P-loop containing nucleotide triphosphate hydrolases"/>
    <property type="match status" value="1"/>
</dbReference>
<dbReference type="GO" id="GO:0005524">
    <property type="term" value="F:ATP binding"/>
    <property type="evidence" value="ECO:0007669"/>
    <property type="project" value="UniProtKB-KW"/>
</dbReference>
<dbReference type="GO" id="GO:0004797">
    <property type="term" value="F:thymidine kinase activity"/>
    <property type="evidence" value="ECO:0007669"/>
    <property type="project" value="UniProtKB-EC"/>
</dbReference>
<evidence type="ECO:0000256" key="1">
    <source>
        <dbReference type="ARBA" id="ARBA00007587"/>
    </source>
</evidence>
<dbReference type="EMBL" id="MN740444">
    <property type="protein sequence ID" value="QHU26749.1"/>
    <property type="molecule type" value="Genomic_DNA"/>
</dbReference>
<evidence type="ECO:0000256" key="3">
    <source>
        <dbReference type="ARBA" id="ARBA00022634"/>
    </source>
</evidence>
<dbReference type="SUPFAM" id="SSF52540">
    <property type="entry name" value="P-loop containing nucleoside triphosphate hydrolases"/>
    <property type="match status" value="1"/>
</dbReference>